<feature type="region of interest" description="Disordered" evidence="1">
    <location>
        <begin position="97"/>
        <end position="182"/>
    </location>
</feature>
<feature type="compositionally biased region" description="Low complexity" evidence="1">
    <location>
        <begin position="117"/>
        <end position="131"/>
    </location>
</feature>
<organism evidence="2 3">
    <name type="scientific">Punica granatum</name>
    <name type="common">Pomegranate</name>
    <dbReference type="NCBI Taxonomy" id="22663"/>
    <lineage>
        <taxon>Eukaryota</taxon>
        <taxon>Viridiplantae</taxon>
        <taxon>Streptophyta</taxon>
        <taxon>Embryophyta</taxon>
        <taxon>Tracheophyta</taxon>
        <taxon>Spermatophyta</taxon>
        <taxon>Magnoliopsida</taxon>
        <taxon>eudicotyledons</taxon>
        <taxon>Gunneridae</taxon>
        <taxon>Pentapetalae</taxon>
        <taxon>rosids</taxon>
        <taxon>malvids</taxon>
        <taxon>Myrtales</taxon>
        <taxon>Lythraceae</taxon>
        <taxon>Punica</taxon>
    </lineage>
</organism>
<dbReference type="EMBL" id="PGOL01000522">
    <property type="protein sequence ID" value="PKI69131.1"/>
    <property type="molecule type" value="Genomic_DNA"/>
</dbReference>
<keyword evidence="3" id="KW-1185">Reference proteome</keyword>
<evidence type="ECO:0000313" key="2">
    <source>
        <dbReference type="EMBL" id="PKI69131.1"/>
    </source>
</evidence>
<dbReference type="Proteomes" id="UP000233551">
    <property type="component" value="Unassembled WGS sequence"/>
</dbReference>
<accession>A0A2I0KKU5</accession>
<gene>
    <name evidence="2" type="ORF">CRG98_010486</name>
</gene>
<name>A0A2I0KKU5_PUNGR</name>
<evidence type="ECO:0000313" key="3">
    <source>
        <dbReference type="Proteomes" id="UP000233551"/>
    </source>
</evidence>
<sequence>MTTESLVPAAAGNPPAGEETNRNSKRVIVKDSIPFKSRCRSVRTWEFCDQDDDGPESEDCPVIRFSKELLRKVRAPWWGSLIIEVLGRKIDVCPEQEISRSAGKHSDQPAPAEVQRDSVQQQQDDPGPSGPNKCRKPNSMEASKKKAETVPRENGGEVHKGKGLVKPMFQNSGPAPSGCENF</sequence>
<reference evidence="2 3" key="1">
    <citation type="submission" date="2017-11" db="EMBL/GenBank/DDBJ databases">
        <title>De-novo sequencing of pomegranate (Punica granatum L.) genome.</title>
        <authorList>
            <person name="Akparov Z."/>
            <person name="Amiraslanov A."/>
            <person name="Hajiyeva S."/>
            <person name="Abbasov M."/>
            <person name="Kaur K."/>
            <person name="Hamwieh A."/>
            <person name="Solovyev V."/>
            <person name="Salamov A."/>
            <person name="Braich B."/>
            <person name="Kosarev P."/>
            <person name="Mahmoud A."/>
            <person name="Hajiyev E."/>
            <person name="Babayeva S."/>
            <person name="Izzatullayeva V."/>
            <person name="Mammadov A."/>
            <person name="Mammadov A."/>
            <person name="Sharifova S."/>
            <person name="Ojaghi J."/>
            <person name="Eynullazada K."/>
            <person name="Bayramov B."/>
            <person name="Abdulazimova A."/>
            <person name="Shahmuradov I."/>
        </authorList>
    </citation>
    <scope>NUCLEOTIDE SEQUENCE [LARGE SCALE GENOMIC DNA]</scope>
    <source>
        <strain evidence="3">cv. AG2017</strain>
        <tissue evidence="2">Leaf</tissue>
    </source>
</reference>
<dbReference type="AlphaFoldDB" id="A0A2I0KKU5"/>
<feature type="region of interest" description="Disordered" evidence="1">
    <location>
        <begin position="1"/>
        <end position="25"/>
    </location>
</feature>
<feature type="compositionally biased region" description="Basic and acidic residues" evidence="1">
    <location>
        <begin position="142"/>
        <end position="160"/>
    </location>
</feature>
<comment type="caution">
    <text evidence="2">The sequence shown here is derived from an EMBL/GenBank/DDBJ whole genome shotgun (WGS) entry which is preliminary data.</text>
</comment>
<evidence type="ECO:0000256" key="1">
    <source>
        <dbReference type="SAM" id="MobiDB-lite"/>
    </source>
</evidence>
<feature type="compositionally biased region" description="Low complexity" evidence="1">
    <location>
        <begin position="8"/>
        <end position="17"/>
    </location>
</feature>
<proteinExistence type="predicted"/>
<protein>
    <submittedName>
        <fullName evidence="2">Uncharacterized protein</fullName>
    </submittedName>
</protein>